<dbReference type="InterPro" id="IPR012337">
    <property type="entry name" value="RNaseH-like_sf"/>
</dbReference>
<keyword evidence="3" id="KW-1185">Reference proteome</keyword>
<dbReference type="Pfam" id="PF00665">
    <property type="entry name" value="rve"/>
    <property type="match status" value="1"/>
</dbReference>
<comment type="caution">
    <text evidence="2">The sequence shown here is derived from an EMBL/GenBank/DDBJ whole genome shotgun (WGS) entry which is preliminary data.</text>
</comment>
<dbReference type="PANTHER" id="PTHR46889">
    <property type="entry name" value="TRANSPOSASE INSF FOR INSERTION SEQUENCE IS3B-RELATED"/>
    <property type="match status" value="1"/>
</dbReference>
<dbReference type="InterPro" id="IPR048020">
    <property type="entry name" value="Transpos_IS3"/>
</dbReference>
<dbReference type="EMBL" id="JAIRBA010000079">
    <property type="protein sequence ID" value="MCG2420532.1"/>
    <property type="molecule type" value="Genomic_DNA"/>
</dbReference>
<dbReference type="NCBIfam" id="NF033516">
    <property type="entry name" value="transpos_IS3"/>
    <property type="match status" value="1"/>
</dbReference>
<evidence type="ECO:0000259" key="1">
    <source>
        <dbReference type="PROSITE" id="PS50994"/>
    </source>
</evidence>
<accession>A0A9X1R011</accession>
<dbReference type="GO" id="GO:0003676">
    <property type="term" value="F:nucleic acid binding"/>
    <property type="evidence" value="ECO:0007669"/>
    <property type="project" value="InterPro"/>
</dbReference>
<dbReference type="Gene3D" id="3.30.420.10">
    <property type="entry name" value="Ribonuclease H-like superfamily/Ribonuclease H"/>
    <property type="match status" value="1"/>
</dbReference>
<dbReference type="Proteomes" id="UP001139461">
    <property type="component" value="Unassembled WGS sequence"/>
</dbReference>
<dbReference type="InterPro" id="IPR036397">
    <property type="entry name" value="RNaseH_sf"/>
</dbReference>
<dbReference type="GO" id="GO:0015074">
    <property type="term" value="P:DNA integration"/>
    <property type="evidence" value="ECO:0007669"/>
    <property type="project" value="InterPro"/>
</dbReference>
<dbReference type="InterPro" id="IPR050900">
    <property type="entry name" value="Transposase_IS3/IS150/IS904"/>
</dbReference>
<gene>
    <name evidence="2" type="ORF">K8089_16035</name>
</gene>
<sequence length="229" mass="26411">MKKNEKVMTVCNKLKRSRAAYYKAVKTDGIQMKEHKLIKSQVLYYRSFMTKLGSKKLFHIIGPKLAQHNIKLGRDKFIEFLRKEDLLVPKQRPRYKVTTDSKHPFKVYKNLTQELKVTRPDQLWVSDITYLRTEKGFCYLALITDVYSRKIVGYDVSDSLELTGALNALKMALRNKIGEGTIHHSDRGSQYCSHLYTGQLKKQKTEISMAAAGNCYENALAERVNGILK</sequence>
<evidence type="ECO:0000313" key="2">
    <source>
        <dbReference type="EMBL" id="MCG2420532.1"/>
    </source>
</evidence>
<feature type="non-terminal residue" evidence="2">
    <location>
        <position position="229"/>
    </location>
</feature>
<dbReference type="InterPro" id="IPR001584">
    <property type="entry name" value="Integrase_cat-core"/>
</dbReference>
<proteinExistence type="predicted"/>
<dbReference type="SUPFAM" id="SSF53098">
    <property type="entry name" value="Ribonuclease H-like"/>
    <property type="match status" value="1"/>
</dbReference>
<organism evidence="2 3">
    <name type="scientific">Aequorivita vitellina</name>
    <dbReference type="NCBI Taxonomy" id="2874475"/>
    <lineage>
        <taxon>Bacteria</taxon>
        <taxon>Pseudomonadati</taxon>
        <taxon>Bacteroidota</taxon>
        <taxon>Flavobacteriia</taxon>
        <taxon>Flavobacteriales</taxon>
        <taxon>Flavobacteriaceae</taxon>
        <taxon>Aequorivita</taxon>
    </lineage>
</organism>
<dbReference type="AlphaFoldDB" id="A0A9X1R011"/>
<feature type="domain" description="Integrase catalytic" evidence="1">
    <location>
        <begin position="116"/>
        <end position="229"/>
    </location>
</feature>
<dbReference type="PROSITE" id="PS50994">
    <property type="entry name" value="INTEGRASE"/>
    <property type="match status" value="1"/>
</dbReference>
<dbReference type="PANTHER" id="PTHR46889:SF5">
    <property type="entry name" value="INTEGRASE PROTEIN"/>
    <property type="match status" value="1"/>
</dbReference>
<name>A0A9X1R011_9FLAO</name>
<protein>
    <submittedName>
        <fullName evidence="2">IS3 family transposase</fullName>
    </submittedName>
</protein>
<reference evidence="2" key="1">
    <citation type="submission" date="2021-09" db="EMBL/GenBank/DDBJ databases">
        <title>Genome of Aequorivita sp. strain F47161.</title>
        <authorList>
            <person name="Wang Y."/>
        </authorList>
    </citation>
    <scope>NUCLEOTIDE SEQUENCE</scope>
    <source>
        <strain evidence="2">F47161</strain>
    </source>
</reference>
<evidence type="ECO:0000313" key="3">
    <source>
        <dbReference type="Proteomes" id="UP001139461"/>
    </source>
</evidence>